<accession>A0A151Z890</accession>
<proteinExistence type="inferred from homology"/>
<dbReference type="Pfam" id="PF06337">
    <property type="entry name" value="DUSP"/>
    <property type="match status" value="1"/>
</dbReference>
<dbReference type="PROSITE" id="PS50235">
    <property type="entry name" value="USP_3"/>
    <property type="match status" value="1"/>
</dbReference>
<dbReference type="InterPro" id="IPR006615">
    <property type="entry name" value="Pept_C19_DUSP"/>
</dbReference>
<dbReference type="SMART" id="SM00695">
    <property type="entry name" value="DUSP"/>
    <property type="match status" value="2"/>
</dbReference>
<dbReference type="AlphaFoldDB" id="A0A151Z890"/>
<dbReference type="InterPro" id="IPR001394">
    <property type="entry name" value="Peptidase_C19_UCH"/>
</dbReference>
<dbReference type="SMART" id="SM00213">
    <property type="entry name" value="UBQ"/>
    <property type="match status" value="1"/>
</dbReference>
<dbReference type="InParanoid" id="A0A151Z890"/>
<evidence type="ECO:0000259" key="3">
    <source>
        <dbReference type="PROSITE" id="PS50235"/>
    </source>
</evidence>
<keyword evidence="6" id="KW-1185">Reference proteome</keyword>
<evidence type="ECO:0000259" key="4">
    <source>
        <dbReference type="PROSITE" id="PS51283"/>
    </source>
</evidence>
<protein>
    <submittedName>
        <fullName evidence="5">Uncharacterized protein</fullName>
    </submittedName>
</protein>
<dbReference type="PROSITE" id="PS50053">
    <property type="entry name" value="UBIQUITIN_2"/>
    <property type="match status" value="1"/>
</dbReference>
<reference evidence="5 6" key="1">
    <citation type="submission" date="2015-12" db="EMBL/GenBank/DDBJ databases">
        <title>Dictyostelia acquired genes for synthesis and detection of signals that induce cell-type specialization by lateral gene transfer from prokaryotes.</title>
        <authorList>
            <person name="Gloeckner G."/>
            <person name="Schaap P."/>
        </authorList>
    </citation>
    <scope>NUCLEOTIDE SEQUENCE [LARGE SCALE GENOMIC DNA]</scope>
    <source>
        <strain evidence="5 6">TK</strain>
    </source>
</reference>
<dbReference type="InterPro" id="IPR018200">
    <property type="entry name" value="USP_CS"/>
</dbReference>
<dbReference type="OrthoDB" id="289038at2759"/>
<feature type="domain" description="DUSP" evidence="4">
    <location>
        <begin position="562"/>
        <end position="652"/>
    </location>
</feature>
<feature type="domain" description="USP" evidence="3">
    <location>
        <begin position="97"/>
        <end position="512"/>
    </location>
</feature>
<dbReference type="PROSITE" id="PS51283">
    <property type="entry name" value="DUSP"/>
    <property type="match status" value="2"/>
</dbReference>
<dbReference type="PROSITE" id="PS00973">
    <property type="entry name" value="USP_2"/>
    <property type="match status" value="1"/>
</dbReference>
<dbReference type="STRING" id="361077.A0A151Z890"/>
<dbReference type="GO" id="GO:0031647">
    <property type="term" value="P:regulation of protein stability"/>
    <property type="evidence" value="ECO:0007669"/>
    <property type="project" value="TreeGrafter"/>
</dbReference>
<gene>
    <name evidence="5" type="ORF">DLAC_08737</name>
</gene>
<sequence>MSKRKLKEIESNVININQSLLDSLKNSSTDNNNNNNEENESIKQIIHQTLNIDLNCDKKNPNCIHNLGQKSFTLDDKEYVIQNLVKKVDEREGDLPIGLRNLGATCYFNTVIQLLFMNQEFRKLMIEYDSCPLSSNLSTPNGTTTTTTTTSIPPAHPGVHTQYNEILYQLQRLFTKMQFYNCDRLDPSEFVNTLQISNHEQQDIQEFFILFIGLLESQFTDSNKDCVKCKGIKESFEQYFEKERLEGCDQFFCKKCDKKTDSIRYNELSRLPPYLNIQLIRYTFDKELYIKKKIHDPYRIPLVLDIREYVNNINIEKQNNNNNNNNIVSINIDDSFDNDSSIEMSRIKLFRILDQVIPDDSLQSEITKFQLIQDLMRMDGSIEKILNGLKLSNQQLLEINQLLQDTSSHQVSYSDGIDFEDLVIDDDVYYVYELTAILIHIGMYASSGHYITHIKSLTSDKWYQFNDESVKEVDIKYLGKEQQEGKDKRSKKDIDEGYLSCKSAYMVLYSKVKRNKPNIDKLRNFQYIPNGILTELKSIDKDHQDRVGKFKKSLQEQVTQWVSRKSQYDELVDIIQVSGNVDKYYWISVDWLSNWIQGLENGPIDNSTLLCDAHGKLDPQKIVNFKRISKEAWDFFYDNFQGGPVLDNNSVCRKCLFNICSSRKEKVDTEKQKDYFLALEKLEKPENTGYYISKNWFNEWKKKSNLILNPLSPTLDIKCKHAKLSIDKNQRKVITKETWDWLAPNYSIDQNTEFPVESTQECQECLKDSLDANALAKLKKNKVAIEKKRDERVLPFHEFMNLDLTDVISINPIDNSAFICKDHNSLQLNFDAMDLSEIDNDDDQEFILVPSIMWKTLVSRYKCTGPVISLNKGVYDNQIPYCIQCWSDKNSNRLNEKLNFIEQSLFIHKINEIDNEKDSKYYRLPDFRTSRNYRTEIYPVNHTFTVEQLKLLILTFLDIPQYQQNLFINGGKPLSDSYKTLSEYQITPNQIIVLKVSDDINSILEEFTHIDKKLETGFKNSIFHSSNNNNINNSNNKGDSVIQPIQLEGNGIV</sequence>
<evidence type="ECO:0000259" key="2">
    <source>
        <dbReference type="PROSITE" id="PS50053"/>
    </source>
</evidence>
<feature type="domain" description="Ubiquitin-like" evidence="2">
    <location>
        <begin position="927"/>
        <end position="994"/>
    </location>
</feature>
<dbReference type="GO" id="GO:0005634">
    <property type="term" value="C:nucleus"/>
    <property type="evidence" value="ECO:0007669"/>
    <property type="project" value="TreeGrafter"/>
</dbReference>
<dbReference type="Proteomes" id="UP000076078">
    <property type="component" value="Unassembled WGS sequence"/>
</dbReference>
<dbReference type="InterPro" id="IPR000626">
    <property type="entry name" value="Ubiquitin-like_dom"/>
</dbReference>
<dbReference type="GO" id="GO:0005829">
    <property type="term" value="C:cytosol"/>
    <property type="evidence" value="ECO:0007669"/>
    <property type="project" value="TreeGrafter"/>
</dbReference>
<dbReference type="InterPro" id="IPR038765">
    <property type="entry name" value="Papain-like_cys_pep_sf"/>
</dbReference>
<feature type="domain" description="DUSP" evidence="4">
    <location>
        <begin position="667"/>
        <end position="874"/>
    </location>
</feature>
<dbReference type="GO" id="GO:0004843">
    <property type="term" value="F:cysteine-type deubiquitinase activity"/>
    <property type="evidence" value="ECO:0007669"/>
    <property type="project" value="InterPro"/>
</dbReference>
<dbReference type="InterPro" id="IPR035927">
    <property type="entry name" value="DUSP-like_sf"/>
</dbReference>
<dbReference type="OMA" id="YLGQEKW"/>
<dbReference type="GO" id="GO:0016579">
    <property type="term" value="P:protein deubiquitination"/>
    <property type="evidence" value="ECO:0007669"/>
    <property type="project" value="InterPro"/>
</dbReference>
<dbReference type="Pfam" id="PF00240">
    <property type="entry name" value="ubiquitin"/>
    <property type="match status" value="1"/>
</dbReference>
<evidence type="ECO:0000256" key="1">
    <source>
        <dbReference type="ARBA" id="ARBA00009085"/>
    </source>
</evidence>
<dbReference type="SUPFAM" id="SSF143791">
    <property type="entry name" value="DUSP-like"/>
    <property type="match status" value="2"/>
</dbReference>
<comment type="caution">
    <text evidence="5">The sequence shown here is derived from an EMBL/GenBank/DDBJ whole genome shotgun (WGS) entry which is preliminary data.</text>
</comment>
<evidence type="ECO:0000313" key="5">
    <source>
        <dbReference type="EMBL" id="KYQ90148.1"/>
    </source>
</evidence>
<dbReference type="SUPFAM" id="SSF54236">
    <property type="entry name" value="Ubiquitin-like"/>
    <property type="match status" value="1"/>
</dbReference>
<organism evidence="5 6">
    <name type="scientific">Tieghemostelium lacteum</name>
    <name type="common">Slime mold</name>
    <name type="synonym">Dictyostelium lacteum</name>
    <dbReference type="NCBI Taxonomy" id="361077"/>
    <lineage>
        <taxon>Eukaryota</taxon>
        <taxon>Amoebozoa</taxon>
        <taxon>Evosea</taxon>
        <taxon>Eumycetozoa</taxon>
        <taxon>Dictyostelia</taxon>
        <taxon>Dictyosteliales</taxon>
        <taxon>Raperosteliaceae</taxon>
        <taxon>Tieghemostelium</taxon>
    </lineage>
</organism>
<dbReference type="Pfam" id="PF00443">
    <property type="entry name" value="UCH"/>
    <property type="match status" value="1"/>
</dbReference>
<comment type="similarity">
    <text evidence="1">Belongs to the peptidase C19 family.</text>
</comment>
<dbReference type="PANTHER" id="PTHR24006:SF913">
    <property type="entry name" value="UBIQUITIN-SPECIFIC PROTEASE 48-LIKE PROTEIN"/>
    <property type="match status" value="1"/>
</dbReference>
<evidence type="ECO:0000313" key="6">
    <source>
        <dbReference type="Proteomes" id="UP000076078"/>
    </source>
</evidence>
<dbReference type="PANTHER" id="PTHR24006">
    <property type="entry name" value="UBIQUITIN CARBOXYL-TERMINAL HYDROLASE"/>
    <property type="match status" value="1"/>
</dbReference>
<dbReference type="EMBL" id="LODT01000037">
    <property type="protein sequence ID" value="KYQ90148.1"/>
    <property type="molecule type" value="Genomic_DNA"/>
</dbReference>
<dbReference type="FunCoup" id="A0A151Z890">
    <property type="interactions" value="338"/>
</dbReference>
<dbReference type="InterPro" id="IPR050164">
    <property type="entry name" value="Peptidase_C19"/>
</dbReference>
<dbReference type="InterPro" id="IPR029071">
    <property type="entry name" value="Ubiquitin-like_domsf"/>
</dbReference>
<dbReference type="SUPFAM" id="SSF54001">
    <property type="entry name" value="Cysteine proteinases"/>
    <property type="match status" value="1"/>
</dbReference>
<dbReference type="Gene3D" id="3.10.20.90">
    <property type="entry name" value="Phosphatidylinositol 3-kinase Catalytic Subunit, Chain A, domain 1"/>
    <property type="match status" value="1"/>
</dbReference>
<dbReference type="Gene3D" id="3.30.2230.10">
    <property type="entry name" value="DUSP-like"/>
    <property type="match status" value="2"/>
</dbReference>
<dbReference type="Gene3D" id="3.90.70.10">
    <property type="entry name" value="Cysteine proteinases"/>
    <property type="match status" value="3"/>
</dbReference>
<dbReference type="InterPro" id="IPR028889">
    <property type="entry name" value="USP"/>
</dbReference>
<name>A0A151Z890_TIELA</name>